<sequence length="326" mass="36215">MTQKPTPGSISHSRDRHTVRGVYSSHRITICITVWDDSQSTLILYKGLLSSSTGSVFGVRLSTDEYGFDEELMDLEDAIASASNLDAETINFRMWRGCEELEADDTFLKAFEVAEGPSSFPLQLGRWSGTWTFGSVEQNDDCKWRMKYITETTMGGEGTSRIDDILERFVFDGTIMEIKGKKKIQIYQTFLTSLTLYIYHMEWESDSKMVGRDRKPQYYSLIGSRKKCGATIIYTEETTGVVPPLNGGFVSVKASIATKRRVPPVTAAFGGSGYSANVPRSLYESGSKVTDFPCDPTSCLAKLSTTTADTLVGKTSVLDWLPVFVD</sequence>
<accession>A0A1Y2C989</accession>
<reference evidence="1 2" key="1">
    <citation type="submission" date="2016-07" db="EMBL/GenBank/DDBJ databases">
        <title>Pervasive Adenine N6-methylation of Active Genes in Fungi.</title>
        <authorList>
            <consortium name="DOE Joint Genome Institute"/>
            <person name="Mondo S.J."/>
            <person name="Dannebaum R.O."/>
            <person name="Kuo R.C."/>
            <person name="Labutti K."/>
            <person name="Haridas S."/>
            <person name="Kuo A."/>
            <person name="Salamov A."/>
            <person name="Ahrendt S.R."/>
            <person name="Lipzen A."/>
            <person name="Sullivan W."/>
            <person name="Andreopoulos W.B."/>
            <person name="Clum A."/>
            <person name="Lindquist E."/>
            <person name="Daum C."/>
            <person name="Ramamoorthy G.K."/>
            <person name="Gryganskyi A."/>
            <person name="Culley D."/>
            <person name="Magnuson J.K."/>
            <person name="James T.Y."/>
            <person name="O'Malley M.A."/>
            <person name="Stajich J.E."/>
            <person name="Spatafora J.W."/>
            <person name="Visel A."/>
            <person name="Grigoriev I.V."/>
        </authorList>
    </citation>
    <scope>NUCLEOTIDE SEQUENCE [LARGE SCALE GENOMIC DNA]</scope>
    <source>
        <strain evidence="1 2">JEL800</strain>
    </source>
</reference>
<comment type="caution">
    <text evidence="1">The sequence shown here is derived from an EMBL/GenBank/DDBJ whole genome shotgun (WGS) entry which is preliminary data.</text>
</comment>
<protein>
    <submittedName>
        <fullName evidence="1">Uncharacterized protein</fullName>
    </submittedName>
</protein>
<organism evidence="1 2">
    <name type="scientific">Rhizoclosmatium globosum</name>
    <dbReference type="NCBI Taxonomy" id="329046"/>
    <lineage>
        <taxon>Eukaryota</taxon>
        <taxon>Fungi</taxon>
        <taxon>Fungi incertae sedis</taxon>
        <taxon>Chytridiomycota</taxon>
        <taxon>Chytridiomycota incertae sedis</taxon>
        <taxon>Chytridiomycetes</taxon>
        <taxon>Chytridiales</taxon>
        <taxon>Chytriomycetaceae</taxon>
        <taxon>Rhizoclosmatium</taxon>
    </lineage>
</organism>
<proteinExistence type="predicted"/>
<name>A0A1Y2C989_9FUNG</name>
<dbReference type="Proteomes" id="UP000193642">
    <property type="component" value="Unassembled WGS sequence"/>
</dbReference>
<dbReference type="AlphaFoldDB" id="A0A1Y2C989"/>
<dbReference type="EMBL" id="MCGO01000024">
    <property type="protein sequence ID" value="ORY43603.1"/>
    <property type="molecule type" value="Genomic_DNA"/>
</dbReference>
<dbReference type="OrthoDB" id="2153006at2759"/>
<evidence type="ECO:0000313" key="1">
    <source>
        <dbReference type="EMBL" id="ORY43603.1"/>
    </source>
</evidence>
<gene>
    <name evidence="1" type="ORF">BCR33DRAFT_850842</name>
</gene>
<evidence type="ECO:0000313" key="2">
    <source>
        <dbReference type="Proteomes" id="UP000193642"/>
    </source>
</evidence>
<keyword evidence="2" id="KW-1185">Reference proteome</keyword>
<dbReference type="STRING" id="329046.A0A1Y2C989"/>